<evidence type="ECO:0000256" key="5">
    <source>
        <dbReference type="ARBA" id="ARBA00023136"/>
    </source>
</evidence>
<dbReference type="Gene3D" id="2.170.130.10">
    <property type="entry name" value="TonB-dependent receptor, plug domain"/>
    <property type="match status" value="1"/>
</dbReference>
<evidence type="ECO:0000256" key="6">
    <source>
        <dbReference type="ARBA" id="ARBA00023237"/>
    </source>
</evidence>
<dbReference type="InterPro" id="IPR039426">
    <property type="entry name" value="TonB-dep_rcpt-like"/>
</dbReference>
<evidence type="ECO:0000256" key="2">
    <source>
        <dbReference type="ARBA" id="ARBA00022448"/>
    </source>
</evidence>
<dbReference type="InterPro" id="IPR008969">
    <property type="entry name" value="CarboxyPept-like_regulatory"/>
</dbReference>
<dbReference type="InterPro" id="IPR023996">
    <property type="entry name" value="TonB-dep_OMP_SusC/RagA"/>
</dbReference>
<keyword evidence="3 7" id="KW-1134">Transmembrane beta strand</keyword>
<dbReference type="Pfam" id="PF13715">
    <property type="entry name" value="CarbopepD_reg_2"/>
    <property type="match status" value="1"/>
</dbReference>
<dbReference type="STRING" id="561061.SAMN05660862_1657"/>
<keyword evidence="5 7" id="KW-0472">Membrane</keyword>
<evidence type="ECO:0000313" key="10">
    <source>
        <dbReference type="Proteomes" id="UP000192980"/>
    </source>
</evidence>
<evidence type="ECO:0000313" key="9">
    <source>
        <dbReference type="EMBL" id="SMG24552.1"/>
    </source>
</evidence>
<dbReference type="AlphaFoldDB" id="A0A1X7JA36"/>
<feature type="domain" description="TonB-dependent receptor plug" evidence="8">
    <location>
        <begin position="162"/>
        <end position="285"/>
    </location>
</feature>
<dbReference type="Pfam" id="PF07715">
    <property type="entry name" value="Plug"/>
    <property type="match status" value="1"/>
</dbReference>
<gene>
    <name evidence="9" type="ORF">SAMN05660862_1657</name>
</gene>
<dbReference type="SUPFAM" id="SSF49464">
    <property type="entry name" value="Carboxypeptidase regulatory domain-like"/>
    <property type="match status" value="1"/>
</dbReference>
<dbReference type="InterPro" id="IPR012910">
    <property type="entry name" value="Plug_dom"/>
</dbReference>
<organism evidence="9 10">
    <name type="scientific">Sphingobacterium psychroaquaticum</name>
    <dbReference type="NCBI Taxonomy" id="561061"/>
    <lineage>
        <taxon>Bacteria</taxon>
        <taxon>Pseudomonadati</taxon>
        <taxon>Bacteroidota</taxon>
        <taxon>Sphingobacteriia</taxon>
        <taxon>Sphingobacteriales</taxon>
        <taxon>Sphingobacteriaceae</taxon>
        <taxon>Sphingobacterium</taxon>
    </lineage>
</organism>
<comment type="subcellular location">
    <subcellularLocation>
        <location evidence="1 7">Cell outer membrane</location>
        <topology evidence="1 7">Multi-pass membrane protein</topology>
    </subcellularLocation>
</comment>
<dbReference type="Gene3D" id="2.40.170.20">
    <property type="entry name" value="TonB-dependent receptor, beta-barrel domain"/>
    <property type="match status" value="1"/>
</dbReference>
<dbReference type="PROSITE" id="PS52016">
    <property type="entry name" value="TONB_DEPENDENT_REC_3"/>
    <property type="match status" value="1"/>
</dbReference>
<dbReference type="EMBL" id="FXAU01000002">
    <property type="protein sequence ID" value="SMG24552.1"/>
    <property type="molecule type" value="Genomic_DNA"/>
</dbReference>
<dbReference type="Proteomes" id="UP000192980">
    <property type="component" value="Unassembled WGS sequence"/>
</dbReference>
<dbReference type="InterPro" id="IPR037066">
    <property type="entry name" value="Plug_dom_sf"/>
</dbReference>
<dbReference type="NCBIfam" id="TIGR04057">
    <property type="entry name" value="SusC_RagA_signa"/>
    <property type="match status" value="1"/>
</dbReference>
<accession>A0A1X7JA36</accession>
<dbReference type="RefSeq" id="WP_200811760.1">
    <property type="nucleotide sequence ID" value="NZ_FXAU01000002.1"/>
</dbReference>
<keyword evidence="6 7" id="KW-0998">Cell outer membrane</keyword>
<reference evidence="9 10" key="1">
    <citation type="submission" date="2017-04" db="EMBL/GenBank/DDBJ databases">
        <authorList>
            <person name="Afonso C.L."/>
            <person name="Miller P.J."/>
            <person name="Scott M.A."/>
            <person name="Spackman E."/>
            <person name="Goraichik I."/>
            <person name="Dimitrov K.M."/>
            <person name="Suarez D.L."/>
            <person name="Swayne D.E."/>
        </authorList>
    </citation>
    <scope>NUCLEOTIDE SEQUENCE [LARGE SCALE GENOMIC DNA]</scope>
    <source>
        <strain evidence="9 10">DSM 22418</strain>
    </source>
</reference>
<dbReference type="InterPro" id="IPR023997">
    <property type="entry name" value="TonB-dep_OMP_SusC/RagA_CS"/>
</dbReference>
<evidence type="ECO:0000256" key="7">
    <source>
        <dbReference type="PROSITE-ProRule" id="PRU01360"/>
    </source>
</evidence>
<protein>
    <submittedName>
        <fullName evidence="9">TonB-linked outer membrane protein, SusC/RagA family</fullName>
    </submittedName>
</protein>
<dbReference type="Gene3D" id="2.60.40.1120">
    <property type="entry name" value="Carboxypeptidase-like, regulatory domain"/>
    <property type="match status" value="1"/>
</dbReference>
<dbReference type="InterPro" id="IPR036942">
    <property type="entry name" value="Beta-barrel_TonB_sf"/>
</dbReference>
<dbReference type="SUPFAM" id="SSF56935">
    <property type="entry name" value="Porins"/>
    <property type="match status" value="1"/>
</dbReference>
<sequence length="1147" mass="128643">MTNFLLDKMCKYCIIVFLPLYNRIIRATGVLLLLTVSTTFAKEDAKKHTSVKGESSLAVISTVLQQRTITGKVTADEGRPLVGVTITIKGRSATTMTDLNGNYTMQVVPEDVLLFRFVGYQQQEETVGNRTTINIQMRFLQSEIEEVVVTGMGQRVDRRVFTGATSRISGEDAQIGGLADPSRGLEGRVSGVSVQNVSGTFGTAPRIRVRGATSIYGSSKPLWVVDGMIIEDVADVNADELSSGDALTLISSAVAGLNANDIESFQILKDGSATSIYGARAMSGVIVITTKRGTAGRSSINYAGEYTSRAVPRYGEFNIMNSQQQMSVYQDMYNKGYLRHAATSNASSSGVYGKMYELINTSQLFNDLYTDQVHVNAFLREAEYRNTNWFKELFSANLQHNHSVSMSSGNEKSQYYSSISALVDPGWTKRSGVNRYTANFNANYNITDKIKLNILSNGSYRDQQAPGTLGQSTDVVWGTVRRDFDINPYAYAMNTARTLDPNTFYTRNYAPFNILHELENNYMDIDLTEVKFQGDLKWKVLPELELGALAAIRYQTSTQHHHVKDQSNQATAYRWMPTTAIRDANTYLYKDLDDPYAIPISVLPEGGIYNRTDHKMTDKLLRFTGQYNKTFDRNSISIFAGSEISDIQRYNSWFRAWGLQYDLGESPFPSYLAFKQGQERNSPYYTVANSTLRQVAFFANATYSYDGRYVVNGTFRYEGANKLGKARSARWMPTWNISGAWNAHQEEFFDNFRPVLSHLMLKASYSLTGDRGPTYVTNSSAVIGPYVPWRPSTRDYESALRIRDPQNSELTYEKKHELNLGASIGVLSNCLNVEFDWFQRNNFDLIGIVNTQGGSGFISRFGNMAEMKSQGLELGLTGHIIKKEDFQWTSNFFYTHVTTKVTKLDNRARVIDLITGTGFAEVGRPARGLYSIPFERLNDQGLPVFTGVGGEETITAIYFQERDNRGYLKYEGPVDPKGFGSFGNTFKYKDLALNIFVTYSLGNVARLDPVFSNEYSDLVASRREMADRWMVVGDEAYTNIPAIASQRLNNVYGGNLRYAYSSYNYSTARMASGNFIRMKDVSLTYDLPKRLIAPWKINSFAVRFNATNLFLIYADKKLNGQAPEFMNVGGVAAPIPRQYTLTLRVGL</sequence>
<evidence type="ECO:0000256" key="4">
    <source>
        <dbReference type="ARBA" id="ARBA00022692"/>
    </source>
</evidence>
<evidence type="ECO:0000259" key="8">
    <source>
        <dbReference type="Pfam" id="PF07715"/>
    </source>
</evidence>
<proteinExistence type="inferred from homology"/>
<comment type="similarity">
    <text evidence="7">Belongs to the TonB-dependent receptor family.</text>
</comment>
<name>A0A1X7JA36_9SPHI</name>
<dbReference type="GO" id="GO:0009279">
    <property type="term" value="C:cell outer membrane"/>
    <property type="evidence" value="ECO:0007669"/>
    <property type="project" value="UniProtKB-SubCell"/>
</dbReference>
<keyword evidence="2 7" id="KW-0813">Transport</keyword>
<keyword evidence="4 7" id="KW-0812">Transmembrane</keyword>
<evidence type="ECO:0000256" key="3">
    <source>
        <dbReference type="ARBA" id="ARBA00022452"/>
    </source>
</evidence>
<evidence type="ECO:0000256" key="1">
    <source>
        <dbReference type="ARBA" id="ARBA00004571"/>
    </source>
</evidence>
<keyword evidence="10" id="KW-1185">Reference proteome</keyword>
<dbReference type="NCBIfam" id="TIGR04056">
    <property type="entry name" value="OMP_RagA_SusC"/>
    <property type="match status" value="1"/>
</dbReference>